<accession>A0A844B106</accession>
<dbReference type="NCBIfam" id="NF006412">
    <property type="entry name" value="PRK08659.1"/>
    <property type="match status" value="1"/>
</dbReference>
<name>A0A844B106_9RHOB</name>
<dbReference type="CDD" id="cd07034">
    <property type="entry name" value="TPP_PYR_PFOR_IOR-alpha_like"/>
    <property type="match status" value="1"/>
</dbReference>
<dbReference type="Gene3D" id="3.40.50.970">
    <property type="match status" value="1"/>
</dbReference>
<dbReference type="InterPro" id="IPR052368">
    <property type="entry name" value="2-oxoacid_oxidoreductase"/>
</dbReference>
<evidence type="ECO:0000259" key="2">
    <source>
        <dbReference type="Pfam" id="PF01855"/>
    </source>
</evidence>
<dbReference type="AlphaFoldDB" id="A0A844B106"/>
<dbReference type="InterPro" id="IPR002880">
    <property type="entry name" value="Pyrv_Fd/Flavodoxin_OxRdtase_N"/>
</dbReference>
<dbReference type="EMBL" id="WJPO01000003">
    <property type="protein sequence ID" value="MRH20056.1"/>
    <property type="molecule type" value="Genomic_DNA"/>
</dbReference>
<dbReference type="SUPFAM" id="SSF52518">
    <property type="entry name" value="Thiamin diphosphate-binding fold (THDP-binding)"/>
    <property type="match status" value="1"/>
</dbReference>
<dbReference type="InterPro" id="IPR029061">
    <property type="entry name" value="THDP-binding"/>
</dbReference>
<dbReference type="Pfam" id="PF01855">
    <property type="entry name" value="POR_N"/>
    <property type="match status" value="1"/>
</dbReference>
<evidence type="ECO:0000256" key="1">
    <source>
        <dbReference type="ARBA" id="ARBA00023002"/>
    </source>
</evidence>
<dbReference type="PANTHER" id="PTHR43088">
    <property type="entry name" value="SUBUNIT OF PYRUVATE:FLAVODOXIN OXIDOREDUCTASE-RELATED"/>
    <property type="match status" value="1"/>
</dbReference>
<comment type="caution">
    <text evidence="4">The sequence shown here is derived from an EMBL/GenBank/DDBJ whole genome shotgun (WGS) entry which is preliminary data.</text>
</comment>
<dbReference type="PANTHER" id="PTHR43088:SF1">
    <property type="entry name" value="SUBUNIT OF PYRUVATE:FLAVODOXIN OXIDOREDUCTASE"/>
    <property type="match status" value="1"/>
</dbReference>
<dbReference type="FunFam" id="3.40.50.970:FF:000022">
    <property type="entry name" value="2-oxoglutarate ferredoxin oxidoreductase alpha subunit"/>
    <property type="match status" value="1"/>
</dbReference>
<organism evidence="4 5">
    <name type="scientific">Rhodovulum strictum</name>
    <dbReference type="NCBI Taxonomy" id="58314"/>
    <lineage>
        <taxon>Bacteria</taxon>
        <taxon>Pseudomonadati</taxon>
        <taxon>Pseudomonadota</taxon>
        <taxon>Alphaproteobacteria</taxon>
        <taxon>Rhodobacterales</taxon>
        <taxon>Paracoccaceae</taxon>
        <taxon>Rhodovulum</taxon>
    </lineage>
</organism>
<keyword evidence="1" id="KW-0560">Oxidoreductase</keyword>
<dbReference type="InterPro" id="IPR009014">
    <property type="entry name" value="Transketo_C/PFOR_II"/>
</dbReference>
<dbReference type="InterPro" id="IPR033412">
    <property type="entry name" value="PFOR_II"/>
</dbReference>
<dbReference type="OrthoDB" id="9794954at2"/>
<dbReference type="GO" id="GO:0016491">
    <property type="term" value="F:oxidoreductase activity"/>
    <property type="evidence" value="ECO:0007669"/>
    <property type="project" value="UniProtKB-KW"/>
</dbReference>
<reference evidence="4 5" key="1">
    <citation type="submission" date="2019-11" db="EMBL/GenBank/DDBJ databases">
        <title>Draft Whole-Genome sequence of the marine photosynthetic bacterium Rhodovulum strictum DSM 11289.</title>
        <authorList>
            <person name="Kyndt J.A."/>
            <person name="Meyer T.E."/>
        </authorList>
    </citation>
    <scope>NUCLEOTIDE SEQUENCE [LARGE SCALE GENOMIC DNA]</scope>
    <source>
        <strain evidence="4 5">DSM 11289</strain>
    </source>
</reference>
<dbReference type="SUPFAM" id="SSF52922">
    <property type="entry name" value="TK C-terminal domain-like"/>
    <property type="match status" value="1"/>
</dbReference>
<dbReference type="RefSeq" id="WP_153747373.1">
    <property type="nucleotide sequence ID" value="NZ_BAAADI010000006.1"/>
</dbReference>
<feature type="domain" description="Pyruvate flavodoxin/ferredoxin oxidoreductase pyrimidine binding" evidence="2">
    <location>
        <begin position="17"/>
        <end position="242"/>
    </location>
</feature>
<feature type="domain" description="Pyruvate:ferredoxin oxidoreductase core" evidence="3">
    <location>
        <begin position="275"/>
        <end position="371"/>
    </location>
</feature>
<dbReference type="Gene3D" id="3.40.50.920">
    <property type="match status" value="1"/>
</dbReference>
<evidence type="ECO:0000259" key="3">
    <source>
        <dbReference type="Pfam" id="PF17147"/>
    </source>
</evidence>
<keyword evidence="5" id="KW-1185">Reference proteome</keyword>
<gene>
    <name evidence="4" type="ORF">GH815_03530</name>
</gene>
<evidence type="ECO:0000313" key="4">
    <source>
        <dbReference type="EMBL" id="MRH20056.1"/>
    </source>
</evidence>
<evidence type="ECO:0000313" key="5">
    <source>
        <dbReference type="Proteomes" id="UP000466730"/>
    </source>
</evidence>
<protein>
    <submittedName>
        <fullName evidence="4">2-oxoacid:acceptor oxidoreductase subunit alpha</fullName>
    </submittedName>
</protein>
<sequence length="380" mass="40580">MSATIRNLEGNEACALGAIRAGCRFFAGYPITPSSEVAEVMSRELPKVGGTFIQMEDEIASMGAVIGASMGGVKAMTATSGPGFSLKQENLGYACGAEIPCVIVNVMRGGPSTGMPTRPAQGDIMQARWGTHGDHAIIVLAPASVAEAYSETIRAVELSETLRVPVVVLLDEVIGHLTETVDLSAVPETPEVWRKFATGPRAGFQPYAVTEDLIPPMPRPGDGYRAHCTGLTHAPGGFPTQVPEVATAAVTRTTDKLALHRERIESWRVQDADDADLLIVAIGISARAARQAVRDLRTEGLRVGLFRPVTLWPFPEEALRDIVARSGAKAVLVPEMNQGQLVLEIERVLAGKAPALRLNRIDGQPITPDEIADRAREALK</sequence>
<dbReference type="Pfam" id="PF17147">
    <property type="entry name" value="PFOR_II"/>
    <property type="match status" value="1"/>
</dbReference>
<proteinExistence type="predicted"/>
<dbReference type="Proteomes" id="UP000466730">
    <property type="component" value="Unassembled WGS sequence"/>
</dbReference>